<evidence type="ECO:0000256" key="6">
    <source>
        <dbReference type="ARBA" id="ARBA00023033"/>
    </source>
</evidence>
<dbReference type="Pfam" id="PF00067">
    <property type="entry name" value="p450"/>
    <property type="match status" value="1"/>
</dbReference>
<dbReference type="Proteomes" id="UP000660680">
    <property type="component" value="Unassembled WGS sequence"/>
</dbReference>
<dbReference type="Gene3D" id="1.10.630.10">
    <property type="entry name" value="Cytochrome P450"/>
    <property type="match status" value="1"/>
</dbReference>
<dbReference type="InterPro" id="IPR001128">
    <property type="entry name" value="Cyt_P450"/>
</dbReference>
<keyword evidence="4 7" id="KW-0560">Oxidoreductase</keyword>
<dbReference type="PROSITE" id="PS00086">
    <property type="entry name" value="CYTOCHROME_P450"/>
    <property type="match status" value="1"/>
</dbReference>
<sequence>MEKRCPALDPTGQDIHAQADELRAKGSAVQVELPGGVLVWSVNSHAVIKQLLTNPNVTKSARNHWPAFINGEIRPDWELISWVAMDNVSTTFGRDHHRLRRLIGKAFTARRTEEIRPHVVGLTNMLLDALSAVPAGEVVDLKERFAYPLPGMLVADLIGMSEEARVATAKVLDVMLDTTISPEQAQEVLLGWRTAIADLVALKRAEPGADITSDLIAARDEDGSRLSEQELADTIFAILGAGSETTINFFDKAITALLSNPEQLELVKTGQASWDDVIDEVLRLESPIANLPLRYAVEDIDLGDVVIPKGDPILVNYAAIGRDPALHGDTRCTFDLTRTDKEHLSFGYGPHYCLGAGIARMVAKVGLSALFERYPDLTLAVPVEELQPLPTFIMNGHRGLPVRLTAVESKASQAA</sequence>
<dbReference type="AlphaFoldDB" id="A0A918GS88"/>
<dbReference type="CDD" id="cd11029">
    <property type="entry name" value="CYP107-like"/>
    <property type="match status" value="1"/>
</dbReference>
<dbReference type="PRINTS" id="PR00359">
    <property type="entry name" value="BP450"/>
</dbReference>
<dbReference type="FunFam" id="1.10.630.10:FF:000018">
    <property type="entry name" value="Cytochrome P450 monooxygenase"/>
    <property type="match status" value="1"/>
</dbReference>
<accession>A0A918GS88</accession>
<dbReference type="PANTHER" id="PTHR46696:SF1">
    <property type="entry name" value="CYTOCHROME P450 YJIB-RELATED"/>
    <property type="match status" value="1"/>
</dbReference>
<dbReference type="SUPFAM" id="SSF48264">
    <property type="entry name" value="Cytochrome P450"/>
    <property type="match status" value="1"/>
</dbReference>
<evidence type="ECO:0000256" key="3">
    <source>
        <dbReference type="ARBA" id="ARBA00022723"/>
    </source>
</evidence>
<reference evidence="8" key="1">
    <citation type="journal article" date="2014" name="Int. J. Syst. Evol. Microbiol.">
        <title>Complete genome sequence of Corynebacterium casei LMG S-19264T (=DSM 44701T), isolated from a smear-ripened cheese.</title>
        <authorList>
            <consortium name="US DOE Joint Genome Institute (JGI-PGF)"/>
            <person name="Walter F."/>
            <person name="Albersmeier A."/>
            <person name="Kalinowski J."/>
            <person name="Ruckert C."/>
        </authorList>
    </citation>
    <scope>NUCLEOTIDE SEQUENCE</scope>
    <source>
        <strain evidence="8">JCM 3276</strain>
    </source>
</reference>
<dbReference type="GO" id="GO:0005506">
    <property type="term" value="F:iron ion binding"/>
    <property type="evidence" value="ECO:0007669"/>
    <property type="project" value="InterPro"/>
</dbReference>
<dbReference type="GO" id="GO:0016705">
    <property type="term" value="F:oxidoreductase activity, acting on paired donors, with incorporation or reduction of molecular oxygen"/>
    <property type="evidence" value="ECO:0007669"/>
    <property type="project" value="InterPro"/>
</dbReference>
<dbReference type="GO" id="GO:0020037">
    <property type="term" value="F:heme binding"/>
    <property type="evidence" value="ECO:0007669"/>
    <property type="project" value="InterPro"/>
</dbReference>
<keyword evidence="3 7" id="KW-0479">Metal-binding</keyword>
<name>A0A918GS88_9PSEU</name>
<keyword evidence="9" id="KW-1185">Reference proteome</keyword>
<reference evidence="8" key="2">
    <citation type="submission" date="2020-09" db="EMBL/GenBank/DDBJ databases">
        <authorList>
            <person name="Sun Q."/>
            <person name="Ohkuma M."/>
        </authorList>
    </citation>
    <scope>NUCLEOTIDE SEQUENCE</scope>
    <source>
        <strain evidence="8">JCM 3276</strain>
    </source>
</reference>
<dbReference type="RefSeq" id="WP_189214049.1">
    <property type="nucleotide sequence ID" value="NZ_BMRB01000009.1"/>
</dbReference>
<evidence type="ECO:0000256" key="5">
    <source>
        <dbReference type="ARBA" id="ARBA00023004"/>
    </source>
</evidence>
<evidence type="ECO:0000256" key="4">
    <source>
        <dbReference type="ARBA" id="ARBA00023002"/>
    </source>
</evidence>
<dbReference type="InterPro" id="IPR002397">
    <property type="entry name" value="Cyt_P450_B"/>
</dbReference>
<gene>
    <name evidence="8" type="ORF">GCM10010171_60790</name>
</gene>
<comment type="caution">
    <text evidence="8">The sequence shown here is derived from an EMBL/GenBank/DDBJ whole genome shotgun (WGS) entry which is preliminary data.</text>
</comment>
<dbReference type="GO" id="GO:0004497">
    <property type="term" value="F:monooxygenase activity"/>
    <property type="evidence" value="ECO:0007669"/>
    <property type="project" value="UniProtKB-KW"/>
</dbReference>
<keyword evidence="6 7" id="KW-0503">Monooxygenase</keyword>
<protein>
    <submittedName>
        <fullName evidence="8">Cytochrome P450</fullName>
    </submittedName>
</protein>
<dbReference type="PANTHER" id="PTHR46696">
    <property type="entry name" value="P450, PUTATIVE (EUROFUNG)-RELATED"/>
    <property type="match status" value="1"/>
</dbReference>
<evidence type="ECO:0000256" key="7">
    <source>
        <dbReference type="RuleBase" id="RU000461"/>
    </source>
</evidence>
<evidence type="ECO:0000256" key="2">
    <source>
        <dbReference type="ARBA" id="ARBA00022617"/>
    </source>
</evidence>
<keyword evidence="2 7" id="KW-0349">Heme</keyword>
<organism evidence="8 9">
    <name type="scientific">Actinokineospora fastidiosa</name>
    <dbReference type="NCBI Taxonomy" id="1816"/>
    <lineage>
        <taxon>Bacteria</taxon>
        <taxon>Bacillati</taxon>
        <taxon>Actinomycetota</taxon>
        <taxon>Actinomycetes</taxon>
        <taxon>Pseudonocardiales</taxon>
        <taxon>Pseudonocardiaceae</taxon>
        <taxon>Actinokineospora</taxon>
    </lineage>
</organism>
<evidence type="ECO:0000256" key="1">
    <source>
        <dbReference type="ARBA" id="ARBA00010617"/>
    </source>
</evidence>
<dbReference type="EMBL" id="BMRB01000009">
    <property type="protein sequence ID" value="GGS57659.1"/>
    <property type="molecule type" value="Genomic_DNA"/>
</dbReference>
<evidence type="ECO:0000313" key="9">
    <source>
        <dbReference type="Proteomes" id="UP000660680"/>
    </source>
</evidence>
<dbReference type="InterPro" id="IPR017972">
    <property type="entry name" value="Cyt_P450_CS"/>
</dbReference>
<proteinExistence type="inferred from homology"/>
<dbReference type="PRINTS" id="PR00385">
    <property type="entry name" value="P450"/>
</dbReference>
<dbReference type="InterPro" id="IPR036396">
    <property type="entry name" value="Cyt_P450_sf"/>
</dbReference>
<evidence type="ECO:0000313" key="8">
    <source>
        <dbReference type="EMBL" id="GGS57659.1"/>
    </source>
</evidence>
<keyword evidence="5 7" id="KW-0408">Iron</keyword>
<comment type="similarity">
    <text evidence="1 7">Belongs to the cytochrome P450 family.</text>
</comment>